<sequence length="133" mass="14780">MTYRSASSVLGCDEPTAVRELLMCYAAFGSQTRRRSHTDQPTDRPQLKRPVDQGAMARWACGDSPSAATLPWLGRSGAPWVLMCHVIPGTASTCPFMAITRKHENNKVISISAVETQQLIWINITQNVRVMNY</sequence>
<name>A0A5B7JIY3_PORTR</name>
<accession>A0A5B7JIY3</accession>
<evidence type="ECO:0000313" key="2">
    <source>
        <dbReference type="Proteomes" id="UP000324222"/>
    </source>
</evidence>
<dbReference type="AlphaFoldDB" id="A0A5B7JIY3"/>
<dbReference type="EMBL" id="VSRR010104816">
    <property type="protein sequence ID" value="MPC96152.1"/>
    <property type="molecule type" value="Genomic_DNA"/>
</dbReference>
<evidence type="ECO:0000313" key="1">
    <source>
        <dbReference type="EMBL" id="MPC96152.1"/>
    </source>
</evidence>
<reference evidence="1 2" key="1">
    <citation type="submission" date="2019-05" db="EMBL/GenBank/DDBJ databases">
        <title>Another draft genome of Portunus trituberculatus and its Hox gene families provides insights of decapod evolution.</title>
        <authorList>
            <person name="Jeong J.-H."/>
            <person name="Song I."/>
            <person name="Kim S."/>
            <person name="Choi T."/>
            <person name="Kim D."/>
            <person name="Ryu S."/>
            <person name="Kim W."/>
        </authorList>
    </citation>
    <scope>NUCLEOTIDE SEQUENCE [LARGE SCALE GENOMIC DNA]</scope>
    <source>
        <tissue evidence="1">Muscle</tissue>
    </source>
</reference>
<comment type="caution">
    <text evidence="1">The sequence shown here is derived from an EMBL/GenBank/DDBJ whole genome shotgun (WGS) entry which is preliminary data.</text>
</comment>
<gene>
    <name evidence="1" type="ORF">E2C01_091394</name>
</gene>
<keyword evidence="2" id="KW-1185">Reference proteome</keyword>
<dbReference type="Proteomes" id="UP000324222">
    <property type="component" value="Unassembled WGS sequence"/>
</dbReference>
<organism evidence="1 2">
    <name type="scientific">Portunus trituberculatus</name>
    <name type="common">Swimming crab</name>
    <name type="synonym">Neptunus trituberculatus</name>
    <dbReference type="NCBI Taxonomy" id="210409"/>
    <lineage>
        <taxon>Eukaryota</taxon>
        <taxon>Metazoa</taxon>
        <taxon>Ecdysozoa</taxon>
        <taxon>Arthropoda</taxon>
        <taxon>Crustacea</taxon>
        <taxon>Multicrustacea</taxon>
        <taxon>Malacostraca</taxon>
        <taxon>Eumalacostraca</taxon>
        <taxon>Eucarida</taxon>
        <taxon>Decapoda</taxon>
        <taxon>Pleocyemata</taxon>
        <taxon>Brachyura</taxon>
        <taxon>Eubrachyura</taxon>
        <taxon>Portunoidea</taxon>
        <taxon>Portunidae</taxon>
        <taxon>Portuninae</taxon>
        <taxon>Portunus</taxon>
    </lineage>
</organism>
<proteinExistence type="predicted"/>
<protein>
    <submittedName>
        <fullName evidence="1">Uncharacterized protein</fullName>
    </submittedName>
</protein>